<feature type="domain" description="Retrovirus-related Pol polyprotein from transposon TNT 1-94-like beta-barrel" evidence="1">
    <location>
        <begin position="1"/>
        <end position="71"/>
    </location>
</feature>
<name>F0W3V7_9STRA</name>
<proteinExistence type="predicted"/>
<evidence type="ECO:0000259" key="1">
    <source>
        <dbReference type="Pfam" id="PF22936"/>
    </source>
</evidence>
<dbReference type="EMBL" id="FR824059">
    <property type="protein sequence ID" value="CCA15707.1"/>
    <property type="molecule type" value="Genomic_DNA"/>
</dbReference>
<evidence type="ECO:0000313" key="2">
    <source>
        <dbReference type="EMBL" id="CCA15707.1"/>
    </source>
</evidence>
<dbReference type="InterPro" id="IPR054722">
    <property type="entry name" value="PolX-like_BBD"/>
</dbReference>
<dbReference type="AlphaFoldDB" id="F0W3V7"/>
<reference evidence="2" key="1">
    <citation type="journal article" date="2011" name="PLoS Biol.">
        <title>Gene gain and loss during evolution of obligate parasitism in the white rust pathogen of Arabidopsis thaliana.</title>
        <authorList>
            <person name="Kemen E."/>
            <person name="Gardiner A."/>
            <person name="Schultz-Larsen T."/>
            <person name="Kemen A.C."/>
            <person name="Balmuth A.L."/>
            <person name="Robert-Seilaniantz A."/>
            <person name="Bailey K."/>
            <person name="Holub E."/>
            <person name="Studholme D.J."/>
            <person name="Maclean D."/>
            <person name="Jones J.D."/>
        </authorList>
    </citation>
    <scope>NUCLEOTIDE SEQUENCE</scope>
</reference>
<protein>
    <submittedName>
        <fullName evidence="2">Putative polyprotein</fullName>
    </submittedName>
</protein>
<sequence length="237" mass="26891">MTFYENDFSQLRPIQNHINISIVSGGKLEVIGIGIIHLTLTNGENIRIEDAPFVPKLDKRLLSVFAMNKKDIQSTFEKPKCEITSKMSAIVTIVLSGKSFILYGRINGKEFIRNEQIYSKATEETWHARLGHISKQIMDKTKHYVTGYRVKPGKSWTNEENPICQGCMEGKATVEPFPTTTYGKIRTAAILELVNSDVIGLMRTTTHGPKLQSWILLYTTKPLSKIKAARKKKHKKR</sequence>
<reference evidence="2" key="2">
    <citation type="submission" date="2011-02" db="EMBL/GenBank/DDBJ databases">
        <authorList>
            <person name="MacLean D."/>
        </authorList>
    </citation>
    <scope>NUCLEOTIDE SEQUENCE</scope>
</reference>
<dbReference type="Pfam" id="PF22936">
    <property type="entry name" value="Pol_BBD"/>
    <property type="match status" value="1"/>
</dbReference>
<organism evidence="2">
    <name type="scientific">Albugo laibachii Nc14</name>
    <dbReference type="NCBI Taxonomy" id="890382"/>
    <lineage>
        <taxon>Eukaryota</taxon>
        <taxon>Sar</taxon>
        <taxon>Stramenopiles</taxon>
        <taxon>Oomycota</taxon>
        <taxon>Peronosporomycetes</taxon>
        <taxon>Albuginales</taxon>
        <taxon>Albuginaceae</taxon>
        <taxon>Albugo</taxon>
    </lineage>
</organism>
<accession>F0W3V7</accession>
<gene>
    <name evidence="2" type="primary">AlNc14C14G1624</name>
    <name evidence="2" type="ORF">ALNC14_018500</name>
</gene>
<dbReference type="HOGENOM" id="CLU_001650_20_0_1"/>